<dbReference type="SMART" id="SM00387">
    <property type="entry name" value="HATPase_c"/>
    <property type="match status" value="1"/>
</dbReference>
<dbReference type="InterPro" id="IPR052162">
    <property type="entry name" value="Sensor_kinase/Photoreceptor"/>
</dbReference>
<dbReference type="PATRIC" id="fig|937775.9.peg.943"/>
<feature type="domain" description="Histidine kinase" evidence="7">
    <location>
        <begin position="479"/>
        <end position="577"/>
    </location>
</feature>
<dbReference type="PROSITE" id="PS50109">
    <property type="entry name" value="HIS_KIN"/>
    <property type="match status" value="1"/>
</dbReference>
<evidence type="ECO:0000259" key="7">
    <source>
        <dbReference type="PROSITE" id="PS50109"/>
    </source>
</evidence>
<organism evidence="8 9">
    <name type="scientific">Methanoplanus limicola DSM 2279</name>
    <dbReference type="NCBI Taxonomy" id="937775"/>
    <lineage>
        <taxon>Archaea</taxon>
        <taxon>Methanobacteriati</taxon>
        <taxon>Methanobacteriota</taxon>
        <taxon>Stenosarchaea group</taxon>
        <taxon>Methanomicrobia</taxon>
        <taxon>Methanomicrobiales</taxon>
        <taxon>Methanomicrobiaceae</taxon>
        <taxon>Methanoplanus</taxon>
    </lineage>
</organism>
<dbReference type="SMART" id="SM00091">
    <property type="entry name" value="PAS"/>
    <property type="match status" value="2"/>
</dbReference>
<dbReference type="InterPro" id="IPR005467">
    <property type="entry name" value="His_kinase_dom"/>
</dbReference>
<accession>H1YX13</accession>
<dbReference type="AlphaFoldDB" id="H1YX13"/>
<keyword evidence="6" id="KW-1133">Transmembrane helix</keyword>
<evidence type="ECO:0000256" key="3">
    <source>
        <dbReference type="ARBA" id="ARBA00022553"/>
    </source>
</evidence>
<dbReference type="CDD" id="cd00075">
    <property type="entry name" value="HATPase"/>
    <property type="match status" value="1"/>
</dbReference>
<keyword evidence="6" id="KW-0472">Membrane</keyword>
<dbReference type="NCBIfam" id="TIGR00229">
    <property type="entry name" value="sensory_box"/>
    <property type="match status" value="2"/>
</dbReference>
<dbReference type="Proteomes" id="UP000005741">
    <property type="component" value="Chromosome"/>
</dbReference>
<evidence type="ECO:0000313" key="9">
    <source>
        <dbReference type="Proteomes" id="UP000005741"/>
    </source>
</evidence>
<dbReference type="GO" id="GO:0004673">
    <property type="term" value="F:protein histidine kinase activity"/>
    <property type="evidence" value="ECO:0007669"/>
    <property type="project" value="UniProtKB-EC"/>
</dbReference>
<dbReference type="Gene3D" id="3.30.450.20">
    <property type="entry name" value="PAS domain"/>
    <property type="match status" value="2"/>
</dbReference>
<feature type="transmembrane region" description="Helical" evidence="6">
    <location>
        <begin position="64"/>
        <end position="81"/>
    </location>
</feature>
<evidence type="ECO:0000256" key="5">
    <source>
        <dbReference type="ARBA" id="ARBA00022777"/>
    </source>
</evidence>
<dbReference type="OrthoDB" id="8127at2157"/>
<evidence type="ECO:0000313" key="8">
    <source>
        <dbReference type="EMBL" id="EHQ34936.1"/>
    </source>
</evidence>
<feature type="transmembrane region" description="Helical" evidence="6">
    <location>
        <begin position="93"/>
        <end position="112"/>
    </location>
</feature>
<dbReference type="Pfam" id="PF02518">
    <property type="entry name" value="HATPase_c"/>
    <property type="match status" value="1"/>
</dbReference>
<reference evidence="8 9" key="1">
    <citation type="submission" date="2011-10" db="EMBL/GenBank/DDBJ databases">
        <title>The Improved High-Quality Draft genome of Methanoplanus limicola DSM 2279.</title>
        <authorList>
            <consortium name="US DOE Joint Genome Institute (JGI-PGF)"/>
            <person name="Lucas S."/>
            <person name="Copeland A."/>
            <person name="Lapidus A."/>
            <person name="Glavina del Rio T."/>
            <person name="Dalin E."/>
            <person name="Tice H."/>
            <person name="Bruce D."/>
            <person name="Goodwin L."/>
            <person name="Pitluck S."/>
            <person name="Peters L."/>
            <person name="Mikhailova N."/>
            <person name="Lu M."/>
            <person name="Kyrpides N."/>
            <person name="Mavromatis K."/>
            <person name="Ivanova N."/>
            <person name="Markowitz V."/>
            <person name="Cheng J.-F."/>
            <person name="Hugenholtz P."/>
            <person name="Woyke T."/>
            <person name="Wu D."/>
            <person name="Wirth R."/>
            <person name="Brambilla E.-M."/>
            <person name="Klenk H.-P."/>
            <person name="Eisen J.A."/>
        </authorList>
    </citation>
    <scope>NUCLEOTIDE SEQUENCE [LARGE SCALE GENOMIC DNA]</scope>
    <source>
        <strain evidence="8 9">DSM 2279</strain>
    </source>
</reference>
<evidence type="ECO:0000256" key="6">
    <source>
        <dbReference type="SAM" id="Phobius"/>
    </source>
</evidence>
<dbReference type="SUPFAM" id="SSF55874">
    <property type="entry name" value="ATPase domain of HSP90 chaperone/DNA topoisomerase II/histidine kinase"/>
    <property type="match status" value="1"/>
</dbReference>
<protein>
    <recommendedName>
        <fullName evidence="2">histidine kinase</fullName>
        <ecNumber evidence="2">2.7.13.3</ecNumber>
    </recommendedName>
</protein>
<keyword evidence="5 8" id="KW-0418">Kinase</keyword>
<evidence type="ECO:0000256" key="2">
    <source>
        <dbReference type="ARBA" id="ARBA00012438"/>
    </source>
</evidence>
<dbReference type="InterPro" id="IPR003594">
    <property type="entry name" value="HATPase_dom"/>
</dbReference>
<dbReference type="InterPro" id="IPR035965">
    <property type="entry name" value="PAS-like_dom_sf"/>
</dbReference>
<comment type="catalytic activity">
    <reaction evidence="1">
        <text>ATP + protein L-histidine = ADP + protein N-phospho-L-histidine.</text>
        <dbReference type="EC" id="2.7.13.3"/>
    </reaction>
</comment>
<proteinExistence type="predicted"/>
<dbReference type="EMBL" id="CM001436">
    <property type="protein sequence ID" value="EHQ34936.1"/>
    <property type="molecule type" value="Genomic_DNA"/>
</dbReference>
<keyword evidence="3" id="KW-0597">Phosphoprotein</keyword>
<dbReference type="InterPro" id="IPR036890">
    <property type="entry name" value="HATPase_C_sf"/>
</dbReference>
<dbReference type="InParanoid" id="H1YX13"/>
<sequence>MIKSDFLQRKTGIYQYRALIVTALTISALILTGICLYLKIEILFPELYLIPISLTALWFPKKGFYFAALLSILLIFISAIVSEDAYIISITIIKSIIYIGISAMIATISLAIREDSVKYSHLFESSGAATAITDNSMNIIHCNWDFSKLTGYSLKELRRISWNDLLDDESVRIINKLIKENDDDEENISSGFTEFTSGKGIELKLNAAKSKKYYVIAKARYISELNIILISFIDITDKKRTEKILKRSKNRFQKLFQQSTDAIIIHSAQGKIYDANKQALMLFNAGYDEIKNTNFADLITFEEKIIPERIMADMTLKGYYNTEITIKRENAPRLVADLRSSLVDPDTKVIQTILRDITSRKKNEEALNVASKKLSILASITRHDIINQIMVALANLEFAKEDCKERNIEKYLNNTEKAVQIIQKQIEFSRDYQDMGCKPPKWQDLGEIIKNCTRTVSLNPGVKINSEINGVHIFADPMLEKIFANLIGNSIMHAEGLSEISLSLTADEDSYIILYRDNGPGIPEDKKELIFKAGYGSNQGYGLYLIREILSITGIEIRETGTFGEGVIFELKVPLEDIRFDTNH</sequence>
<keyword evidence="4" id="KW-0808">Transferase</keyword>
<dbReference type="Gene3D" id="3.30.565.10">
    <property type="entry name" value="Histidine kinase-like ATPase, C-terminal domain"/>
    <property type="match status" value="1"/>
</dbReference>
<name>H1YX13_9EURY</name>
<dbReference type="Pfam" id="PF13426">
    <property type="entry name" value="PAS_9"/>
    <property type="match status" value="2"/>
</dbReference>
<dbReference type="EC" id="2.7.13.3" evidence="2"/>
<dbReference type="STRING" id="937775.Metlim_0814"/>
<dbReference type="SUPFAM" id="SSF55785">
    <property type="entry name" value="PYP-like sensor domain (PAS domain)"/>
    <property type="match status" value="2"/>
</dbReference>
<evidence type="ECO:0000256" key="4">
    <source>
        <dbReference type="ARBA" id="ARBA00022679"/>
    </source>
</evidence>
<feature type="transmembrane region" description="Helical" evidence="6">
    <location>
        <begin position="20"/>
        <end position="44"/>
    </location>
</feature>
<evidence type="ECO:0000256" key="1">
    <source>
        <dbReference type="ARBA" id="ARBA00000085"/>
    </source>
</evidence>
<gene>
    <name evidence="8" type="ORF">Metlim_0814</name>
</gene>
<keyword evidence="9" id="KW-1185">Reference proteome</keyword>
<dbReference type="HOGENOM" id="CLU_000445_114_58_2"/>
<keyword evidence="6" id="KW-0812">Transmembrane</keyword>
<dbReference type="RefSeq" id="WP_004076650.1">
    <property type="nucleotide sequence ID" value="NZ_CM001436.1"/>
</dbReference>
<dbReference type="InterPro" id="IPR000014">
    <property type="entry name" value="PAS"/>
</dbReference>
<dbReference type="PANTHER" id="PTHR43304">
    <property type="entry name" value="PHYTOCHROME-LIKE PROTEIN CPH1"/>
    <property type="match status" value="1"/>
</dbReference>
<dbReference type="PANTHER" id="PTHR43304:SF1">
    <property type="entry name" value="PAC DOMAIN-CONTAINING PROTEIN"/>
    <property type="match status" value="1"/>
</dbReference>
<dbReference type="CDD" id="cd00130">
    <property type="entry name" value="PAS"/>
    <property type="match status" value="1"/>
</dbReference>